<evidence type="ECO:0000259" key="2">
    <source>
        <dbReference type="Pfam" id="PF00582"/>
    </source>
</evidence>
<evidence type="ECO:0000313" key="3">
    <source>
        <dbReference type="EMBL" id="SSW73937.1"/>
    </source>
</evidence>
<comment type="similarity">
    <text evidence="1">Belongs to the universal stress protein A family.</text>
</comment>
<accession>A0A446D1K0</accession>
<dbReference type="SUPFAM" id="SSF52402">
    <property type="entry name" value="Adenine nucleotide alpha hydrolases-like"/>
    <property type="match status" value="1"/>
</dbReference>
<evidence type="ECO:0000313" key="4">
    <source>
        <dbReference type="Proteomes" id="UP000289465"/>
    </source>
</evidence>
<dbReference type="Gene3D" id="3.40.50.620">
    <property type="entry name" value="HUPs"/>
    <property type="match status" value="1"/>
</dbReference>
<dbReference type="AlphaFoldDB" id="A0A446D1K0"/>
<protein>
    <submittedName>
        <fullName evidence="3">Universal stress protein UP12</fullName>
    </submittedName>
</protein>
<dbReference type="EMBL" id="UFQC01000075">
    <property type="protein sequence ID" value="SSW73937.1"/>
    <property type="molecule type" value="Genomic_DNA"/>
</dbReference>
<feature type="domain" description="UspA" evidence="2">
    <location>
        <begin position="5"/>
        <end position="144"/>
    </location>
</feature>
<dbReference type="PRINTS" id="PR01438">
    <property type="entry name" value="UNVRSLSTRESS"/>
</dbReference>
<evidence type="ECO:0000256" key="1">
    <source>
        <dbReference type="ARBA" id="ARBA00008791"/>
    </source>
</evidence>
<dbReference type="Proteomes" id="UP000289465">
    <property type="component" value="Unassembled WGS sequence"/>
</dbReference>
<gene>
    <name evidence="3" type="primary">uspG</name>
    <name evidence="3" type="ORF">AVE30378_06285</name>
</gene>
<name>A0A446D1K0_9BURK</name>
<proteinExistence type="inferred from homology"/>
<reference evidence="3 4" key="1">
    <citation type="submission" date="2018-07" db="EMBL/GenBank/DDBJ databases">
        <authorList>
            <person name="Peeters C."/>
        </authorList>
    </citation>
    <scope>NUCLEOTIDE SEQUENCE [LARGE SCALE GENOMIC DNA]</scope>
    <source>
        <strain evidence="3 4">LMG 30378</strain>
    </source>
</reference>
<dbReference type="InterPro" id="IPR006016">
    <property type="entry name" value="UspA"/>
</dbReference>
<dbReference type="Pfam" id="PF00582">
    <property type="entry name" value="Usp"/>
    <property type="match status" value="1"/>
</dbReference>
<dbReference type="InterPro" id="IPR014729">
    <property type="entry name" value="Rossmann-like_a/b/a_fold"/>
</dbReference>
<organism evidence="3 4">
    <name type="scientific">Achromobacter veterisilvae</name>
    <dbReference type="NCBI Taxonomy" id="2069367"/>
    <lineage>
        <taxon>Bacteria</taxon>
        <taxon>Pseudomonadati</taxon>
        <taxon>Pseudomonadota</taxon>
        <taxon>Betaproteobacteria</taxon>
        <taxon>Burkholderiales</taxon>
        <taxon>Alcaligenaceae</taxon>
        <taxon>Achromobacter</taxon>
    </lineage>
</organism>
<sequence length="144" mass="15362">MSMLNILVPVDGSDNADRAVLYARQLAQGAGSARVHLLNVQTPVQGRAGLSRLITQEMIDDFYVREGQEAMEEARKLLDVTGTAHASHVAFGHVATEIAGYARDHDCARIVMGTRGNGSLANILIGSVANQVLQLADVPVTLVK</sequence>
<dbReference type="CDD" id="cd00293">
    <property type="entry name" value="USP-like"/>
    <property type="match status" value="1"/>
</dbReference>
<dbReference type="InterPro" id="IPR006015">
    <property type="entry name" value="Universal_stress_UspA"/>
</dbReference>
<dbReference type="PANTHER" id="PTHR46268">
    <property type="entry name" value="STRESS RESPONSE PROTEIN NHAX"/>
    <property type="match status" value="1"/>
</dbReference>
<dbReference type="PANTHER" id="PTHR46268:SF6">
    <property type="entry name" value="UNIVERSAL STRESS PROTEIN UP12"/>
    <property type="match status" value="1"/>
</dbReference>